<evidence type="ECO:0000313" key="2">
    <source>
        <dbReference type="Proteomes" id="UP000289954"/>
    </source>
</evidence>
<organism evidence="1 2">
    <name type="scientific">Cellulomonas biazotea</name>
    <dbReference type="NCBI Taxonomy" id="1709"/>
    <lineage>
        <taxon>Bacteria</taxon>
        <taxon>Bacillati</taxon>
        <taxon>Actinomycetota</taxon>
        <taxon>Actinomycetes</taxon>
        <taxon>Micrococcales</taxon>
        <taxon>Cellulomonadaceae</taxon>
        <taxon>Cellulomonas</taxon>
    </lineage>
</organism>
<dbReference type="OrthoDB" id="4829763at2"/>
<dbReference type="Proteomes" id="UP000289954">
    <property type="component" value="Unassembled WGS sequence"/>
</dbReference>
<name>A0A402DVS3_9CELL</name>
<dbReference type="EMBL" id="BIMR01000340">
    <property type="protein sequence ID" value="GCE78217.1"/>
    <property type="molecule type" value="Genomic_DNA"/>
</dbReference>
<keyword evidence="2" id="KW-1185">Reference proteome</keyword>
<proteinExistence type="predicted"/>
<protein>
    <recommendedName>
        <fullName evidence="3">Transcriptional regulator HTH-type FeoC domain-containing protein</fullName>
    </recommendedName>
</protein>
<comment type="caution">
    <text evidence="1">The sequence shown here is derived from an EMBL/GenBank/DDBJ whole genome shotgun (WGS) entry which is preliminary data.</text>
</comment>
<dbReference type="RefSeq" id="WP_130782871.1">
    <property type="nucleotide sequence ID" value="NZ_BIMR01000340.1"/>
</dbReference>
<evidence type="ECO:0000313" key="1">
    <source>
        <dbReference type="EMBL" id="GCE78217.1"/>
    </source>
</evidence>
<evidence type="ECO:0008006" key="3">
    <source>
        <dbReference type="Google" id="ProtNLM"/>
    </source>
</evidence>
<sequence length="71" mass="7148">MSVLADVLRETDRGLRPARVAAVLGLPLDLVTASLDHAAAVGLVSQPLDGCTGCAPREVRPPSCAGCPLAG</sequence>
<accession>A0A402DVS3</accession>
<gene>
    <name evidence="1" type="ORF">CBZ_32730</name>
</gene>
<dbReference type="AlphaFoldDB" id="A0A402DVS3"/>
<reference evidence="1 2" key="1">
    <citation type="submission" date="2019-01" db="EMBL/GenBank/DDBJ databases">
        <title>Draft genome sequence of Cellulomonas takizawaensis strain TKZ-21.</title>
        <authorList>
            <person name="Yamamura H."/>
            <person name="Hayashi T."/>
            <person name="Hamada M."/>
            <person name="Serisawa Y."/>
            <person name="Matsuyama K."/>
            <person name="Nakagawa Y."/>
            <person name="Otoguro M."/>
            <person name="Yanagida F."/>
            <person name="Hayakawa M."/>
        </authorList>
    </citation>
    <scope>NUCLEOTIDE SEQUENCE [LARGE SCALE GENOMIC DNA]</scope>
    <source>
        <strain evidence="1 2">NBRC12680</strain>
    </source>
</reference>